<feature type="region of interest" description="Disordered" evidence="1">
    <location>
        <begin position="1"/>
        <end position="57"/>
    </location>
</feature>
<evidence type="ECO:0000313" key="3">
    <source>
        <dbReference type="Proteomes" id="UP000689195"/>
    </source>
</evidence>
<proteinExistence type="predicted"/>
<gene>
    <name evidence="2" type="ORF">PPENT_87.1.T0100056</name>
</gene>
<keyword evidence="3" id="KW-1185">Reference proteome</keyword>
<dbReference type="Proteomes" id="UP000689195">
    <property type="component" value="Unassembled WGS sequence"/>
</dbReference>
<evidence type="ECO:0000313" key="2">
    <source>
        <dbReference type="EMBL" id="CAD8141327.1"/>
    </source>
</evidence>
<organism evidence="2 3">
    <name type="scientific">Paramecium pentaurelia</name>
    <dbReference type="NCBI Taxonomy" id="43138"/>
    <lineage>
        <taxon>Eukaryota</taxon>
        <taxon>Sar</taxon>
        <taxon>Alveolata</taxon>
        <taxon>Ciliophora</taxon>
        <taxon>Intramacronucleata</taxon>
        <taxon>Oligohymenophorea</taxon>
        <taxon>Peniculida</taxon>
        <taxon>Parameciidae</taxon>
        <taxon>Paramecium</taxon>
    </lineage>
</organism>
<name>A0A8S1SQ54_9CILI</name>
<feature type="compositionally biased region" description="Low complexity" evidence="1">
    <location>
        <begin position="38"/>
        <end position="51"/>
    </location>
</feature>
<accession>A0A8S1SQ54</accession>
<feature type="compositionally biased region" description="Polar residues" evidence="1">
    <location>
        <begin position="28"/>
        <end position="37"/>
    </location>
</feature>
<sequence length="138" mass="16586">MKNNTQQSTVSPKMTMYKNAMKNKHNQSTRLGEQLQKNQSLAQFQEQQQNQRNKDQEKLKDILEQNRKVIKINQIQSNIQHLDQQQKSFTTQNQSFSEVFQEQQIDNKKLYLPIQECKQRFKENVNFDFETPRFFGMP</sequence>
<comment type="caution">
    <text evidence="2">The sequence shown here is derived from an EMBL/GenBank/DDBJ whole genome shotgun (WGS) entry which is preliminary data.</text>
</comment>
<dbReference type="EMBL" id="CAJJDO010000010">
    <property type="protein sequence ID" value="CAD8141327.1"/>
    <property type="molecule type" value="Genomic_DNA"/>
</dbReference>
<protein>
    <submittedName>
        <fullName evidence="2">Uncharacterized protein</fullName>
    </submittedName>
</protein>
<reference evidence="2" key="1">
    <citation type="submission" date="2021-01" db="EMBL/GenBank/DDBJ databases">
        <authorList>
            <consortium name="Genoscope - CEA"/>
            <person name="William W."/>
        </authorList>
    </citation>
    <scope>NUCLEOTIDE SEQUENCE</scope>
</reference>
<evidence type="ECO:0000256" key="1">
    <source>
        <dbReference type="SAM" id="MobiDB-lite"/>
    </source>
</evidence>
<feature type="compositionally biased region" description="Polar residues" evidence="1">
    <location>
        <begin position="1"/>
        <end position="12"/>
    </location>
</feature>
<dbReference type="AlphaFoldDB" id="A0A8S1SQ54"/>